<organism evidence="1 2">
    <name type="scientific">Podospora pseudopauciseta</name>
    <dbReference type="NCBI Taxonomy" id="2093780"/>
    <lineage>
        <taxon>Eukaryota</taxon>
        <taxon>Fungi</taxon>
        <taxon>Dikarya</taxon>
        <taxon>Ascomycota</taxon>
        <taxon>Pezizomycotina</taxon>
        <taxon>Sordariomycetes</taxon>
        <taxon>Sordariomycetidae</taxon>
        <taxon>Sordariales</taxon>
        <taxon>Podosporaceae</taxon>
        <taxon>Podospora</taxon>
    </lineage>
</organism>
<reference evidence="1 2" key="1">
    <citation type="journal article" date="2023" name="bioRxiv">
        <title>High-quality genome assemblies of four members of thePodospora anserinaspecies complex.</title>
        <authorList>
            <person name="Ament-Velasquez S.L."/>
            <person name="Vogan A.A."/>
            <person name="Wallerman O."/>
            <person name="Hartmann F."/>
            <person name="Gautier V."/>
            <person name="Silar P."/>
            <person name="Giraud T."/>
            <person name="Johannesson H."/>
        </authorList>
    </citation>
    <scope>NUCLEOTIDE SEQUENCE [LARGE SCALE GENOMIC DNA]</scope>
    <source>
        <strain evidence="1 2">CBS 411.78</strain>
    </source>
</reference>
<dbReference type="Proteomes" id="UP001326199">
    <property type="component" value="Unassembled WGS sequence"/>
</dbReference>
<evidence type="ECO:0000313" key="2">
    <source>
        <dbReference type="Proteomes" id="UP001326199"/>
    </source>
</evidence>
<accession>A0ABR0HZ32</accession>
<sequence length="182" mass="19742">MYKTQPLSHITFLESLATSAENRPQASRRTRPATMVLPSPLLTAMLGLFTATASAQQFLGIVETNPTYFDSRNCYDGAKSYSIVNFGTQHAPAVSSSCTGKGTVLSTVRGLDSKLDTSCTDGKWTNGYKVCVVIGGVITIRDASGRSQLCSSDDTTIYNCPDVPPACWTNKVRKYQCVGFWM</sequence>
<keyword evidence="2" id="KW-1185">Reference proteome</keyword>
<dbReference type="EMBL" id="JAFFHB010000001">
    <property type="protein sequence ID" value="KAK4673390.1"/>
    <property type="molecule type" value="Genomic_DNA"/>
</dbReference>
<dbReference type="GeneID" id="87928085"/>
<comment type="caution">
    <text evidence="1">The sequence shown here is derived from an EMBL/GenBank/DDBJ whole genome shotgun (WGS) entry which is preliminary data.</text>
</comment>
<evidence type="ECO:0008006" key="3">
    <source>
        <dbReference type="Google" id="ProtNLM"/>
    </source>
</evidence>
<name>A0ABR0HZ32_9PEZI</name>
<protein>
    <recommendedName>
        <fullName evidence="3">Secreted protein</fullName>
    </recommendedName>
</protein>
<dbReference type="RefSeq" id="XP_062770712.1">
    <property type="nucleotide sequence ID" value="XM_062907742.1"/>
</dbReference>
<gene>
    <name evidence="1" type="ORF">QC763_111560</name>
</gene>
<proteinExistence type="predicted"/>
<evidence type="ECO:0000313" key="1">
    <source>
        <dbReference type="EMBL" id="KAK4673390.1"/>
    </source>
</evidence>